<reference evidence="3" key="2">
    <citation type="journal article" date="2018" name="Plant J.">
        <title>The Sorghum bicolor reference genome: improved assembly, gene annotations, a transcriptome atlas, and signatures of genome organization.</title>
        <authorList>
            <person name="McCormick R.F."/>
            <person name="Truong S.K."/>
            <person name="Sreedasyam A."/>
            <person name="Jenkins J."/>
            <person name="Shu S."/>
            <person name="Sims D."/>
            <person name="Kennedy M."/>
            <person name="Amirebrahimi M."/>
            <person name="Weers B.D."/>
            <person name="McKinley B."/>
            <person name="Mattison A."/>
            <person name="Morishige D.T."/>
            <person name="Grimwood J."/>
            <person name="Schmutz J."/>
            <person name="Mullet J.E."/>
        </authorList>
    </citation>
    <scope>NUCLEOTIDE SEQUENCE [LARGE SCALE GENOMIC DNA]</scope>
    <source>
        <strain evidence="3">cv. BTx623</strain>
    </source>
</reference>
<dbReference type="Gramene" id="KXG22297">
    <property type="protein sequence ID" value="KXG22297"/>
    <property type="gene ID" value="SORBI_3009G189700"/>
</dbReference>
<dbReference type="EMBL" id="CM000768">
    <property type="protein sequence ID" value="KXG22297.1"/>
    <property type="molecule type" value="Genomic_DNA"/>
</dbReference>
<name>A0A1B6P984_SORBI</name>
<evidence type="ECO:0000313" key="2">
    <source>
        <dbReference type="EMBL" id="KXG22297.1"/>
    </source>
</evidence>
<gene>
    <name evidence="2" type="ORF">SORBI_3009G189700</name>
</gene>
<feature type="compositionally biased region" description="Polar residues" evidence="1">
    <location>
        <begin position="41"/>
        <end position="50"/>
    </location>
</feature>
<evidence type="ECO:0000313" key="3">
    <source>
        <dbReference type="Proteomes" id="UP000000768"/>
    </source>
</evidence>
<protein>
    <submittedName>
        <fullName evidence="2">Uncharacterized protein</fullName>
    </submittedName>
</protein>
<feature type="region of interest" description="Disordered" evidence="1">
    <location>
        <begin position="41"/>
        <end position="90"/>
    </location>
</feature>
<accession>A0A1B6P984</accession>
<evidence type="ECO:0000256" key="1">
    <source>
        <dbReference type="SAM" id="MobiDB-lite"/>
    </source>
</evidence>
<keyword evidence="3" id="KW-1185">Reference proteome</keyword>
<feature type="compositionally biased region" description="Basic and acidic residues" evidence="1">
    <location>
        <begin position="51"/>
        <end position="69"/>
    </location>
</feature>
<proteinExistence type="predicted"/>
<dbReference type="Proteomes" id="UP000000768">
    <property type="component" value="Chromosome 9"/>
</dbReference>
<dbReference type="AlphaFoldDB" id="A0A1B6P984"/>
<reference evidence="2 3" key="1">
    <citation type="journal article" date="2009" name="Nature">
        <title>The Sorghum bicolor genome and the diversification of grasses.</title>
        <authorList>
            <person name="Paterson A.H."/>
            <person name="Bowers J.E."/>
            <person name="Bruggmann R."/>
            <person name="Dubchak I."/>
            <person name="Grimwood J."/>
            <person name="Gundlach H."/>
            <person name="Haberer G."/>
            <person name="Hellsten U."/>
            <person name="Mitros T."/>
            <person name="Poliakov A."/>
            <person name="Schmutz J."/>
            <person name="Spannagl M."/>
            <person name="Tang H."/>
            <person name="Wang X."/>
            <person name="Wicker T."/>
            <person name="Bharti A.K."/>
            <person name="Chapman J."/>
            <person name="Feltus F.A."/>
            <person name="Gowik U."/>
            <person name="Grigoriev I.V."/>
            <person name="Lyons E."/>
            <person name="Maher C.A."/>
            <person name="Martis M."/>
            <person name="Narechania A."/>
            <person name="Otillar R.P."/>
            <person name="Penning B.W."/>
            <person name="Salamov A.A."/>
            <person name="Wang Y."/>
            <person name="Zhang L."/>
            <person name="Carpita N.C."/>
            <person name="Freeling M."/>
            <person name="Gingle A.R."/>
            <person name="Hash C.T."/>
            <person name="Keller B."/>
            <person name="Klein P."/>
            <person name="Kresovich S."/>
            <person name="McCann M.C."/>
            <person name="Ming R."/>
            <person name="Peterson D.G."/>
            <person name="Mehboob-ur-Rahman"/>
            <person name="Ware D."/>
            <person name="Westhoff P."/>
            <person name="Mayer K.F."/>
            <person name="Messing J."/>
            <person name="Rokhsar D.S."/>
        </authorList>
    </citation>
    <scope>NUCLEOTIDE SEQUENCE [LARGE SCALE GENOMIC DNA]</scope>
    <source>
        <strain evidence="3">cv. BTx623</strain>
    </source>
</reference>
<organism evidence="2 3">
    <name type="scientific">Sorghum bicolor</name>
    <name type="common">Sorghum</name>
    <name type="synonym">Sorghum vulgare</name>
    <dbReference type="NCBI Taxonomy" id="4558"/>
    <lineage>
        <taxon>Eukaryota</taxon>
        <taxon>Viridiplantae</taxon>
        <taxon>Streptophyta</taxon>
        <taxon>Embryophyta</taxon>
        <taxon>Tracheophyta</taxon>
        <taxon>Spermatophyta</taxon>
        <taxon>Magnoliopsida</taxon>
        <taxon>Liliopsida</taxon>
        <taxon>Poales</taxon>
        <taxon>Poaceae</taxon>
        <taxon>PACMAD clade</taxon>
        <taxon>Panicoideae</taxon>
        <taxon>Andropogonodae</taxon>
        <taxon>Andropogoneae</taxon>
        <taxon>Sorghinae</taxon>
        <taxon>Sorghum</taxon>
    </lineage>
</organism>
<sequence>MAAAPVRGKNTARRTAWRLAAVSFLLFVFVAVMLISTTTVQSRQELTSSERGSEFRAWRKDGVRPDRTTDMTTPPAPKANSNVPGGPFGR</sequence>
<dbReference type="InParanoid" id="A0A1B6P984"/>